<dbReference type="SFLD" id="SFLDG01212">
    <property type="entry name" value="Phytoene_synthase_like"/>
    <property type="match status" value="1"/>
</dbReference>
<dbReference type="Proteomes" id="UP000677668">
    <property type="component" value="Chromosome 2"/>
</dbReference>
<dbReference type="InterPro" id="IPR017827">
    <property type="entry name" value="HSQ_synthase_HpnC"/>
</dbReference>
<keyword evidence="1" id="KW-0808">Transferase</keyword>
<dbReference type="SFLD" id="SFLDS00005">
    <property type="entry name" value="Isoprenoid_Synthase_Type_I"/>
    <property type="match status" value="1"/>
</dbReference>
<evidence type="ECO:0000313" key="2">
    <source>
        <dbReference type="Proteomes" id="UP000677668"/>
    </source>
</evidence>
<dbReference type="InterPro" id="IPR033904">
    <property type="entry name" value="Trans_IPPS_HH"/>
</dbReference>
<dbReference type="NCBIfam" id="TIGR03464">
    <property type="entry name" value="HpnC"/>
    <property type="match status" value="1"/>
</dbReference>
<dbReference type="PANTHER" id="PTHR31480">
    <property type="entry name" value="BIFUNCTIONAL LYCOPENE CYCLASE/PHYTOENE SYNTHASE"/>
    <property type="match status" value="1"/>
</dbReference>
<evidence type="ECO:0000313" key="1">
    <source>
        <dbReference type="EMBL" id="QUV95226.1"/>
    </source>
</evidence>
<protein>
    <submittedName>
        <fullName evidence="1">Squalene synthase HpnC</fullName>
        <ecNumber evidence="1">2.5.1.21</ecNumber>
    </submittedName>
</protein>
<sequence>MSSASPQSSSGAPSLEAAYAYCRRVALGHYENFPVGSLVLPRAVRPHVYAIYAFARAADDFADEGTTPAAQRLANLADWRCQLETCTVGRPTHPVFLALGHTIQTHDLPRQLFHDLLDAFELDVRRARHATFEDLLDYSRCSANPVGRLMLLLFGHRNPVWHEMSDAICTALQLTNFWQDVAVDLRQNRVYLPLDDMTQHGYSETDLHACRHTPAFVNLMSSLAARTEALFERGRPLCGLVPGRFGFELRLIWLGGMHILQALRRIEFNVFERRPTLDLRAKAALALGALRRATFSATTPPTTLQIPT</sequence>
<keyword evidence="2" id="KW-1185">Reference proteome</keyword>
<name>A0ABX8B6Q6_9BACT</name>
<proteinExistence type="predicted"/>
<dbReference type="InterPro" id="IPR002060">
    <property type="entry name" value="Squ/phyt_synthse"/>
</dbReference>
<dbReference type="SFLD" id="SFLDG01018">
    <property type="entry name" value="Squalene/Phytoene_Synthase_Lik"/>
    <property type="match status" value="1"/>
</dbReference>
<accession>A0ABX8B6Q6</accession>
<dbReference type="InterPro" id="IPR044843">
    <property type="entry name" value="Trans_IPPS_bact-type"/>
</dbReference>
<dbReference type="Gene3D" id="1.10.600.10">
    <property type="entry name" value="Farnesyl Diphosphate Synthase"/>
    <property type="match status" value="1"/>
</dbReference>
<dbReference type="EMBL" id="CP072643">
    <property type="protein sequence ID" value="QUV95226.1"/>
    <property type="molecule type" value="Genomic_DNA"/>
</dbReference>
<dbReference type="SUPFAM" id="SSF48576">
    <property type="entry name" value="Terpenoid synthases"/>
    <property type="match status" value="1"/>
</dbReference>
<dbReference type="GO" id="GO:0051996">
    <property type="term" value="F:squalene synthase [NAD(P)H] activity"/>
    <property type="evidence" value="ECO:0007669"/>
    <property type="project" value="UniProtKB-EC"/>
</dbReference>
<dbReference type="CDD" id="cd00683">
    <property type="entry name" value="Trans_IPPS_HH"/>
    <property type="match status" value="1"/>
</dbReference>
<organism evidence="1 2">
    <name type="scientific">Chloracidobacterium sp. N</name>
    <dbReference type="NCBI Taxonomy" id="2821540"/>
    <lineage>
        <taxon>Bacteria</taxon>
        <taxon>Pseudomonadati</taxon>
        <taxon>Acidobacteriota</taxon>
        <taxon>Terriglobia</taxon>
        <taxon>Terriglobales</taxon>
        <taxon>Acidobacteriaceae</taxon>
        <taxon>Chloracidobacterium</taxon>
        <taxon>Chloracidobacterium aggregatum</taxon>
    </lineage>
</organism>
<gene>
    <name evidence="1" type="primary">hpnC</name>
    <name evidence="1" type="ORF">J8C05_14495</name>
</gene>
<reference evidence="1 2" key="1">
    <citation type="submission" date="2021-03" db="EMBL/GenBank/DDBJ databases">
        <title>Genomic and phenotypic characterization of Chloracidobacterium isolates provides evidence for multiple species.</title>
        <authorList>
            <person name="Saini M.K."/>
            <person name="Costas A.M.G."/>
            <person name="Tank M."/>
            <person name="Bryant D.A."/>
        </authorList>
    </citation>
    <scope>NUCLEOTIDE SEQUENCE [LARGE SCALE GENOMIC DNA]</scope>
    <source>
        <strain evidence="1 2">N</strain>
    </source>
</reference>
<dbReference type="InterPro" id="IPR008949">
    <property type="entry name" value="Isoprenoid_synthase_dom_sf"/>
</dbReference>
<dbReference type="EC" id="2.5.1.21" evidence="1"/>
<dbReference type="RefSeq" id="WP_211423462.1">
    <property type="nucleotide sequence ID" value="NZ_CP072643.1"/>
</dbReference>
<dbReference type="Pfam" id="PF00494">
    <property type="entry name" value="SQS_PSY"/>
    <property type="match status" value="1"/>
</dbReference>